<dbReference type="OrthoDB" id="170488at2157"/>
<dbReference type="EMBL" id="LWLN01000001">
    <property type="protein sequence ID" value="OLZ42258.1"/>
    <property type="molecule type" value="Genomic_DNA"/>
</dbReference>
<keyword evidence="2" id="KW-1185">Reference proteome</keyword>
<protein>
    <submittedName>
        <fullName evidence="1">Uncharacterized protein</fullName>
    </submittedName>
</protein>
<dbReference type="Proteomes" id="UP000189370">
    <property type="component" value="Unassembled WGS sequence"/>
</dbReference>
<comment type="caution">
    <text evidence="1">The sequence shown here is derived from an EMBL/GenBank/DDBJ whole genome shotgun (WGS) entry which is preliminary data.</text>
</comment>
<reference evidence="2" key="1">
    <citation type="submission" date="2016-04" db="EMBL/GenBank/DDBJ databases">
        <authorList>
            <person name="Chen S.-C."/>
            <person name="Lai M.-C."/>
        </authorList>
    </citation>
    <scope>NUCLEOTIDE SEQUENCE [LARGE SCALE GENOMIC DNA]</scope>
    <source>
        <strain evidence="2">AB14</strain>
    </source>
</reference>
<evidence type="ECO:0000313" key="1">
    <source>
        <dbReference type="EMBL" id="OLZ42258.1"/>
    </source>
</evidence>
<sequence length="335" mass="35492">MNRRQYLARTGAAGATLGTVTALAGCLDAIEGSSDESDIEAEDRTGQRALDRAAGNLNRAAQQLDEVEGLEDPETVEFDAAEAREYLSNAREYLETAASELGDDRSADLETLRSYADVVEGLVSVTVTVTDDTIEDDIDAVTAAIEDDGDIEGANETVDDRHRTVVSAADRHAQVRETVQSIDGKRLAALAGTEIADLEDGVTTLGDVVASLETLVGSYDSMLDLETGYGALEDGRTHFENEEFGAARESFETAETTFGDALERLADGTENAPDGLVEYFETAVCRNEHLTAASGHLADAAAAAGAGRYRTARDERAEGEAALDDVGNCTNYSSS</sequence>
<gene>
    <name evidence="1" type="ORF">A6E15_15360</name>
</gene>
<proteinExistence type="predicted"/>
<dbReference type="AlphaFoldDB" id="A0A1S8AZJ8"/>
<dbReference type="PROSITE" id="PS51257">
    <property type="entry name" value="PROKAR_LIPOPROTEIN"/>
    <property type="match status" value="1"/>
</dbReference>
<organism evidence="1 2">
    <name type="scientific">Natrinema saccharevitans</name>
    <dbReference type="NCBI Taxonomy" id="301967"/>
    <lineage>
        <taxon>Archaea</taxon>
        <taxon>Methanobacteriati</taxon>
        <taxon>Methanobacteriota</taxon>
        <taxon>Stenosarchaea group</taxon>
        <taxon>Halobacteria</taxon>
        <taxon>Halobacteriales</taxon>
        <taxon>Natrialbaceae</taxon>
        <taxon>Natrinema</taxon>
    </lineage>
</organism>
<dbReference type="RefSeq" id="WP_076147545.1">
    <property type="nucleotide sequence ID" value="NZ_LWLN01000001.1"/>
</dbReference>
<name>A0A1S8AZJ8_9EURY</name>
<evidence type="ECO:0000313" key="2">
    <source>
        <dbReference type="Proteomes" id="UP000189370"/>
    </source>
</evidence>
<accession>A0A1S8AZJ8</accession>